<dbReference type="GO" id="GO:0032544">
    <property type="term" value="P:plastid translation"/>
    <property type="evidence" value="ECO:0007669"/>
    <property type="project" value="TreeGrafter"/>
</dbReference>
<sequence length="162" mass="18423">MVISLLLMPSPLFSQKRAGVGEKEALSVTISPWNSPHLCFCTTFLGFPSFSDTKLWMNHLSFPKSSSLGFKRRSIIVRASPETEGNDASDSVLPPFEGEAAAAPSSIENLPLESKQQMLLEQKLRMKLAKKIRLRRKRLVRKRRMRKKGRWPPSKMKKNKNV</sequence>
<reference evidence="2 3" key="1">
    <citation type="journal article" date="2020" name="Nat. Food">
        <title>A phased Vanilla planifolia genome enables genetic improvement of flavour and production.</title>
        <authorList>
            <person name="Hasing T."/>
            <person name="Tang H."/>
            <person name="Brym M."/>
            <person name="Khazi F."/>
            <person name="Huang T."/>
            <person name="Chambers A.H."/>
        </authorList>
    </citation>
    <scope>NUCLEOTIDE SEQUENCE [LARGE SCALE GENOMIC DNA]</scope>
    <source>
        <tissue evidence="2">Leaf</tissue>
    </source>
</reference>
<dbReference type="CDD" id="cd23709">
    <property type="entry name" value="Psrp5_CTD"/>
    <property type="match status" value="1"/>
</dbReference>
<feature type="region of interest" description="Disordered" evidence="1">
    <location>
        <begin position="137"/>
        <end position="162"/>
    </location>
</feature>
<proteinExistence type="predicted"/>
<evidence type="ECO:0000313" key="2">
    <source>
        <dbReference type="EMBL" id="KAG0480440.1"/>
    </source>
</evidence>
<keyword evidence="3" id="KW-1185">Reference proteome</keyword>
<protein>
    <recommendedName>
        <fullName evidence="4">50S ribosomal protein 5, chloroplastic</fullName>
    </recommendedName>
</protein>
<evidence type="ECO:0008006" key="4">
    <source>
        <dbReference type="Google" id="ProtNLM"/>
    </source>
</evidence>
<gene>
    <name evidence="2" type="ORF">HPP92_011298</name>
</gene>
<dbReference type="PANTHER" id="PTHR34678:SF1">
    <property type="entry name" value="LARGE RIBOSOMAL SUBUNIT PROTEIN CL37"/>
    <property type="match status" value="1"/>
</dbReference>
<dbReference type="EMBL" id="JADCNL010000005">
    <property type="protein sequence ID" value="KAG0480440.1"/>
    <property type="molecule type" value="Genomic_DNA"/>
</dbReference>
<organism evidence="2 3">
    <name type="scientific">Vanilla planifolia</name>
    <name type="common">Vanilla</name>
    <dbReference type="NCBI Taxonomy" id="51239"/>
    <lineage>
        <taxon>Eukaryota</taxon>
        <taxon>Viridiplantae</taxon>
        <taxon>Streptophyta</taxon>
        <taxon>Embryophyta</taxon>
        <taxon>Tracheophyta</taxon>
        <taxon>Spermatophyta</taxon>
        <taxon>Magnoliopsida</taxon>
        <taxon>Liliopsida</taxon>
        <taxon>Asparagales</taxon>
        <taxon>Orchidaceae</taxon>
        <taxon>Vanilloideae</taxon>
        <taxon>Vanilleae</taxon>
        <taxon>Vanilla</taxon>
    </lineage>
</organism>
<dbReference type="InterPro" id="IPR040307">
    <property type="entry name" value="Ribosomal_cL37"/>
</dbReference>
<dbReference type="AlphaFoldDB" id="A0A835QVF3"/>
<accession>A0A835QVF3</accession>
<evidence type="ECO:0000313" key="3">
    <source>
        <dbReference type="Proteomes" id="UP000636800"/>
    </source>
</evidence>
<comment type="caution">
    <text evidence="2">The sequence shown here is derived from an EMBL/GenBank/DDBJ whole genome shotgun (WGS) entry which is preliminary data.</text>
</comment>
<evidence type="ECO:0000256" key="1">
    <source>
        <dbReference type="SAM" id="MobiDB-lite"/>
    </source>
</evidence>
<name>A0A835QVF3_VANPL</name>
<dbReference type="GO" id="GO:0009535">
    <property type="term" value="C:chloroplast thylakoid membrane"/>
    <property type="evidence" value="ECO:0007669"/>
    <property type="project" value="TreeGrafter"/>
</dbReference>
<dbReference type="Proteomes" id="UP000636800">
    <property type="component" value="Chromosome 5"/>
</dbReference>
<dbReference type="PANTHER" id="PTHR34678">
    <property type="entry name" value="50S RIBOSOMAL PROTEIN 5, CHLOROPLASTIC"/>
    <property type="match status" value="1"/>
</dbReference>